<evidence type="ECO:0000313" key="10">
    <source>
        <dbReference type="Proteomes" id="UP001152024"/>
    </source>
</evidence>
<organism evidence="9 10">
    <name type="scientific">Fusarium equiseti</name>
    <name type="common">Fusarium scirpi</name>
    <dbReference type="NCBI Taxonomy" id="61235"/>
    <lineage>
        <taxon>Eukaryota</taxon>
        <taxon>Fungi</taxon>
        <taxon>Dikarya</taxon>
        <taxon>Ascomycota</taxon>
        <taxon>Pezizomycotina</taxon>
        <taxon>Sordariomycetes</taxon>
        <taxon>Hypocreomycetidae</taxon>
        <taxon>Hypocreales</taxon>
        <taxon>Nectriaceae</taxon>
        <taxon>Fusarium</taxon>
        <taxon>Fusarium incarnatum-equiseti species complex</taxon>
    </lineage>
</organism>
<comment type="subunit">
    <text evidence="5">Component of the ASTRA chromatin remodeling machinery complex.</text>
</comment>
<dbReference type="InterPro" id="IPR019775">
    <property type="entry name" value="WD40_repeat_CS"/>
</dbReference>
<comment type="function">
    <text evidence="3">Component of the ASTRA complex involved in chromatin remodeling.</text>
</comment>
<evidence type="ECO:0000256" key="2">
    <source>
        <dbReference type="ARBA" id="ARBA00022737"/>
    </source>
</evidence>
<dbReference type="SUPFAM" id="SSF50978">
    <property type="entry name" value="WD40 repeat-like"/>
    <property type="match status" value="1"/>
</dbReference>
<dbReference type="Gene3D" id="2.130.10.10">
    <property type="entry name" value="YVTN repeat-like/Quinoprotein amine dehydrogenase"/>
    <property type="match status" value="2"/>
</dbReference>
<keyword evidence="10" id="KW-1185">Reference proteome</keyword>
<proteinExistence type="inferred from homology"/>
<evidence type="ECO:0000256" key="7">
    <source>
        <dbReference type="PROSITE-ProRule" id="PRU00221"/>
    </source>
</evidence>
<comment type="similarity">
    <text evidence="4">Belongs to the WD repeat ASA1 family.</text>
</comment>
<protein>
    <recommendedName>
        <fullName evidence="6">ASTRA-associated protein 1</fullName>
    </recommendedName>
</protein>
<feature type="repeat" description="WD" evidence="7">
    <location>
        <begin position="12"/>
        <end position="45"/>
    </location>
</feature>
<feature type="region of interest" description="Disordered" evidence="8">
    <location>
        <begin position="376"/>
        <end position="401"/>
    </location>
</feature>
<evidence type="ECO:0000256" key="1">
    <source>
        <dbReference type="ARBA" id="ARBA00022574"/>
    </source>
</evidence>
<evidence type="ECO:0000256" key="6">
    <source>
        <dbReference type="ARBA" id="ARBA00040563"/>
    </source>
</evidence>
<evidence type="ECO:0000313" key="9">
    <source>
        <dbReference type="EMBL" id="KAJ4124138.1"/>
    </source>
</evidence>
<dbReference type="InterPro" id="IPR015943">
    <property type="entry name" value="WD40/YVTN_repeat-like_dom_sf"/>
</dbReference>
<evidence type="ECO:0000256" key="4">
    <source>
        <dbReference type="ARBA" id="ARBA00037931"/>
    </source>
</evidence>
<feature type="region of interest" description="Disordered" evidence="8">
    <location>
        <begin position="282"/>
        <end position="307"/>
    </location>
</feature>
<keyword evidence="2" id="KW-0677">Repeat</keyword>
<evidence type="ECO:0000256" key="8">
    <source>
        <dbReference type="SAM" id="MobiDB-lite"/>
    </source>
</evidence>
<dbReference type="Proteomes" id="UP001152024">
    <property type="component" value="Unassembled WGS sequence"/>
</dbReference>
<gene>
    <name evidence="9" type="primary">asa1</name>
    <name evidence="9" type="ORF">NW768_009491</name>
</gene>
<dbReference type="PANTHER" id="PTHR19854">
    <property type="entry name" value="TRANSDUCIN BETA-LIKE 3"/>
    <property type="match status" value="1"/>
</dbReference>
<dbReference type="PROSITE" id="PS50294">
    <property type="entry name" value="WD_REPEATS_REGION"/>
    <property type="match status" value="1"/>
</dbReference>
<feature type="compositionally biased region" description="Low complexity" evidence="8">
    <location>
        <begin position="390"/>
        <end position="400"/>
    </location>
</feature>
<dbReference type="EMBL" id="JAOQBH010000016">
    <property type="protein sequence ID" value="KAJ4124138.1"/>
    <property type="molecule type" value="Genomic_DNA"/>
</dbReference>
<sequence>MDSSTPTPKSILRGHKSQIHAATFIRSNERLLTGDADGFVVLWDLTIMRPRAVWRAHEKALLGVRGWGDDKIITHGRDMKLIVWKLGEADENHLSTALPVEDVPTPRAQPWVLHLLDVNTLNFCAFAICSSVPEPVDTASEVLIAVPNTLNSDAIDIYHLPSQHRIHTIKAGDKTGMAMCLALLHHNDALTLIAAFENGHATVQRLEADGQWITTYNSQAHSQPVLSLSVCNGFFITSSADSIVAKHPIPTQLFFPLEDMEPPQTTERVVEIIDEEPKRKSLLSAGLKSPSTQASTGAPKKGVAWKDPLKTINTKHSGQQSLDIRSDGRIFATAGWDSKVRVYSTKTMKELAVLRWHQVGCYAVAFADVKISDKAKDNASTTGEGDKNKTTTSRSTRTTSLVKTGLSVKEQRIATARQTHWIAAGAKDGKISLWDIY</sequence>
<feature type="repeat" description="WD" evidence="7">
    <location>
        <begin position="422"/>
        <end position="437"/>
    </location>
</feature>
<dbReference type="SMART" id="SM00320">
    <property type="entry name" value="WD40"/>
    <property type="match status" value="5"/>
</dbReference>
<dbReference type="Pfam" id="PF00400">
    <property type="entry name" value="WD40"/>
    <property type="match status" value="2"/>
</dbReference>
<dbReference type="PROSITE" id="PS00678">
    <property type="entry name" value="WD_REPEATS_1"/>
    <property type="match status" value="2"/>
</dbReference>
<evidence type="ECO:0000256" key="3">
    <source>
        <dbReference type="ARBA" id="ARBA00037338"/>
    </source>
</evidence>
<reference evidence="9" key="1">
    <citation type="submission" date="2022-09" db="EMBL/GenBank/DDBJ databases">
        <title>Fusarium specimens isolated from Avocado Roots.</title>
        <authorList>
            <person name="Stajich J."/>
            <person name="Roper C."/>
            <person name="Heimlech-Rivalta G."/>
        </authorList>
    </citation>
    <scope>NUCLEOTIDE SEQUENCE</scope>
    <source>
        <strain evidence="9">CF00095</strain>
    </source>
</reference>
<dbReference type="InterPro" id="IPR001680">
    <property type="entry name" value="WD40_rpt"/>
</dbReference>
<keyword evidence="1 7" id="KW-0853">WD repeat</keyword>
<dbReference type="PROSITE" id="PS50082">
    <property type="entry name" value="WD_REPEATS_2"/>
    <property type="match status" value="2"/>
</dbReference>
<comment type="caution">
    <text evidence="9">The sequence shown here is derived from an EMBL/GenBank/DDBJ whole genome shotgun (WGS) entry which is preliminary data.</text>
</comment>
<name>A0ABQ8R2M2_FUSEQ</name>
<evidence type="ECO:0000256" key="5">
    <source>
        <dbReference type="ARBA" id="ARBA00038749"/>
    </source>
</evidence>
<accession>A0ABQ8R2M2</accession>
<dbReference type="PANTHER" id="PTHR19854:SF1">
    <property type="entry name" value="GUANINE NUCLEOTIDE-BINDING PROTEIN SUBUNIT BETA-LIKE PROTEIN 1"/>
    <property type="match status" value="1"/>
</dbReference>
<dbReference type="InterPro" id="IPR036322">
    <property type="entry name" value="WD40_repeat_dom_sf"/>
</dbReference>